<keyword evidence="13" id="KW-1185">Reference proteome</keyword>
<evidence type="ECO:0000313" key="13">
    <source>
        <dbReference type="Proteomes" id="UP001059252"/>
    </source>
</evidence>
<feature type="domain" description="Metallo-beta-lactamase" evidence="11">
    <location>
        <begin position="16"/>
        <end position="211"/>
    </location>
</feature>
<dbReference type="InterPro" id="IPR011108">
    <property type="entry name" value="RMMBL"/>
</dbReference>
<gene>
    <name evidence="9" type="primary">rnj</name>
    <name evidence="12" type="ORF">NV226_02860</name>
</gene>
<keyword evidence="2 9" id="KW-0540">Nuclease</keyword>
<sequence>MKPTKLFGLGGMQEIGKSTLVIEKNNSIIIIDSGIKFADSFVTGIKGVIPDYGYLKENQDKIQGVFITHGHEDHIGGIPFLVQQVNVKRIYAPKIAVQYLKLKFEEKRIRNKVEFIEIEKDLVIDFSDVKVDFWTAQHSIPDAFGIRVQTEDGSIMCTGDFRFDYTPIGNLTDFSKLEQMGKEDLTVLLSDSTNAMRPMHSPSEKDILKDIEDLFRSAEKKIILTAFASNLTRLTAIIELAAKLEKKVVIFGRSMVNGINIGRKLGYLNVPDTVFVDKKNISKYQDNELLILTTGSQGERLAALAKMATGKHPQISIKHNDMIIFSSSPIPGNRMKIELLVNKLYKLGAIIKENGVDGYLHTSGHAYQEEHDKIFQTTKPTYFVPYHGEYRMSVVHGNTAEKNGVDPKNIIIPRNGEVLYLKNKKLTISKETIEVGPVYVEGDVVSKSNTQTIKERVLLGESGFVNVIVAIDKNKNTIIGRPRIVSRGSFYVKTSTELVEECKKIVHRSILFLIKNSPDWSIPQIKKLVKERLESYIYKEKRRKPVILTSILMIDKKAKQNSNTPKPVKKSKNNKPNNKKPLKEAKEDQNEK</sequence>
<evidence type="ECO:0000256" key="1">
    <source>
        <dbReference type="ARBA" id="ARBA00022490"/>
    </source>
</evidence>
<name>A0ABY5R8K0_9MOLU</name>
<dbReference type="CDD" id="cd07714">
    <property type="entry name" value="RNaseJ_MBL-fold"/>
    <property type="match status" value="1"/>
</dbReference>
<dbReference type="InterPro" id="IPR030854">
    <property type="entry name" value="RNase_J_bac"/>
</dbReference>
<keyword evidence="3" id="KW-0479">Metal-binding</keyword>
<evidence type="ECO:0000256" key="4">
    <source>
        <dbReference type="ARBA" id="ARBA00022759"/>
    </source>
</evidence>
<dbReference type="InterPro" id="IPR001279">
    <property type="entry name" value="Metallo-B-lactamas"/>
</dbReference>
<dbReference type="Pfam" id="PF17770">
    <property type="entry name" value="RNase_J_C"/>
    <property type="match status" value="1"/>
</dbReference>
<dbReference type="EC" id="3.1.-.-" evidence="9"/>
<dbReference type="Gene3D" id="3.60.15.10">
    <property type="entry name" value="Ribonuclease Z/Hydroxyacylglutathione hydrolase-like"/>
    <property type="match status" value="1"/>
</dbReference>
<feature type="compositionally biased region" description="Basic and acidic residues" evidence="10">
    <location>
        <begin position="581"/>
        <end position="592"/>
    </location>
</feature>
<dbReference type="Pfam" id="PF22505">
    <property type="entry name" value="RNase_J_b_CASP"/>
    <property type="match status" value="1"/>
</dbReference>
<evidence type="ECO:0000256" key="7">
    <source>
        <dbReference type="ARBA" id="ARBA00022839"/>
    </source>
</evidence>
<dbReference type="HAMAP" id="MF_01491">
    <property type="entry name" value="RNase_J_bact"/>
    <property type="match status" value="1"/>
</dbReference>
<feature type="binding site" evidence="9">
    <location>
        <begin position="361"/>
        <end position="365"/>
    </location>
    <ligand>
        <name>substrate</name>
    </ligand>
</feature>
<comment type="function">
    <text evidence="9">An RNase that has 5'-3' exonuclease and possibly endonuclease activity. Involved in maturation of rRNA and in some organisms also mRNA maturation and/or decay.</text>
</comment>
<dbReference type="NCBIfam" id="TIGR00649">
    <property type="entry name" value="MG423"/>
    <property type="match status" value="1"/>
</dbReference>
<dbReference type="PANTHER" id="PTHR43694">
    <property type="entry name" value="RIBONUCLEASE J"/>
    <property type="match status" value="1"/>
</dbReference>
<dbReference type="InterPro" id="IPR036866">
    <property type="entry name" value="RibonucZ/Hydroxyglut_hydro"/>
</dbReference>
<keyword evidence="5 9" id="KW-0378">Hydrolase</keyword>
<evidence type="ECO:0000256" key="10">
    <source>
        <dbReference type="SAM" id="MobiDB-lite"/>
    </source>
</evidence>
<feature type="region of interest" description="Disordered" evidence="10">
    <location>
        <begin position="558"/>
        <end position="592"/>
    </location>
</feature>
<dbReference type="InterPro" id="IPR042173">
    <property type="entry name" value="RNase_J_2"/>
</dbReference>
<comment type="similarity">
    <text evidence="9">Belongs to the metallo-beta-lactamase superfamily. RNA-metabolizing metallo-beta-lactamase-like family. Bacterial RNase J subfamily.</text>
</comment>
<dbReference type="PIRSF" id="PIRSF004803">
    <property type="entry name" value="RnjA"/>
    <property type="match status" value="1"/>
</dbReference>
<dbReference type="Pfam" id="PF07521">
    <property type="entry name" value="RMMBL"/>
    <property type="match status" value="1"/>
</dbReference>
<dbReference type="EMBL" id="CP102734">
    <property type="protein sequence ID" value="UVD81641.1"/>
    <property type="molecule type" value="Genomic_DNA"/>
</dbReference>
<proteinExistence type="inferred from homology"/>
<evidence type="ECO:0000256" key="5">
    <source>
        <dbReference type="ARBA" id="ARBA00022801"/>
    </source>
</evidence>
<evidence type="ECO:0000256" key="9">
    <source>
        <dbReference type="HAMAP-Rule" id="MF_01491"/>
    </source>
</evidence>
<keyword evidence="1 9" id="KW-0963">Cytoplasm</keyword>
<dbReference type="InterPro" id="IPR004613">
    <property type="entry name" value="RNase_J"/>
</dbReference>
<dbReference type="Pfam" id="PF00753">
    <property type="entry name" value="Lactamase_B"/>
    <property type="match status" value="1"/>
</dbReference>
<evidence type="ECO:0000313" key="12">
    <source>
        <dbReference type="EMBL" id="UVD81641.1"/>
    </source>
</evidence>
<evidence type="ECO:0000256" key="2">
    <source>
        <dbReference type="ARBA" id="ARBA00022722"/>
    </source>
</evidence>
<dbReference type="RefSeq" id="WP_258210815.1">
    <property type="nucleotide sequence ID" value="NZ_CP102734.1"/>
</dbReference>
<keyword evidence="7 9" id="KW-0269">Exonuclease</keyword>
<dbReference type="Proteomes" id="UP001059252">
    <property type="component" value="Chromosome"/>
</dbReference>
<dbReference type="InterPro" id="IPR041636">
    <property type="entry name" value="RNase_J_C"/>
</dbReference>
<protein>
    <recommendedName>
        <fullName evidence="9">Ribonuclease J</fullName>
        <shortName evidence="9">RNase J</shortName>
        <ecNumber evidence="9">3.1.-.-</ecNumber>
    </recommendedName>
</protein>
<dbReference type="InterPro" id="IPR055132">
    <property type="entry name" value="RNase_J_b_CASP"/>
</dbReference>
<dbReference type="SMART" id="SM00849">
    <property type="entry name" value="Lactamase_B"/>
    <property type="match status" value="1"/>
</dbReference>
<dbReference type="Gene3D" id="3.10.20.580">
    <property type="match status" value="1"/>
</dbReference>
<evidence type="ECO:0000259" key="11">
    <source>
        <dbReference type="SMART" id="SM00849"/>
    </source>
</evidence>
<accession>A0ABY5R8K0</accession>
<keyword evidence="9" id="KW-0698">rRNA processing</keyword>
<dbReference type="Gene3D" id="3.40.50.10710">
    <property type="entry name" value="Metallo-hydrolase/oxidoreductase"/>
    <property type="match status" value="1"/>
</dbReference>
<evidence type="ECO:0000256" key="3">
    <source>
        <dbReference type="ARBA" id="ARBA00022723"/>
    </source>
</evidence>
<feature type="compositionally biased region" description="Basic residues" evidence="10">
    <location>
        <begin position="567"/>
        <end position="580"/>
    </location>
</feature>
<keyword evidence="4 9" id="KW-0255">Endonuclease</keyword>
<organism evidence="12 13">
    <name type="scientific">Mycoplasma iguanae</name>
    <dbReference type="NCBI Taxonomy" id="292461"/>
    <lineage>
        <taxon>Bacteria</taxon>
        <taxon>Bacillati</taxon>
        <taxon>Mycoplasmatota</taxon>
        <taxon>Mollicutes</taxon>
        <taxon>Mycoplasmataceae</taxon>
        <taxon>Mycoplasma</taxon>
    </lineage>
</organism>
<dbReference type="SUPFAM" id="SSF56281">
    <property type="entry name" value="Metallo-hydrolase/oxidoreductase"/>
    <property type="match status" value="1"/>
</dbReference>
<keyword evidence="8 9" id="KW-0694">RNA-binding</keyword>
<evidence type="ECO:0000256" key="6">
    <source>
        <dbReference type="ARBA" id="ARBA00022833"/>
    </source>
</evidence>
<keyword evidence="6" id="KW-0862">Zinc</keyword>
<evidence type="ECO:0000256" key="8">
    <source>
        <dbReference type="ARBA" id="ARBA00022884"/>
    </source>
</evidence>
<dbReference type="PANTHER" id="PTHR43694:SF1">
    <property type="entry name" value="RIBONUCLEASE J"/>
    <property type="match status" value="1"/>
</dbReference>
<comment type="subcellular location">
    <subcellularLocation>
        <location evidence="9">Cytoplasm</location>
    </subcellularLocation>
</comment>
<reference evidence="12" key="1">
    <citation type="submission" date="2022-08" db="EMBL/GenBank/DDBJ databases">
        <title>Complete genome of Mycoplasma iguanae type strain 2327.</title>
        <authorList>
            <person name="Spergser J."/>
        </authorList>
    </citation>
    <scope>NUCLEOTIDE SEQUENCE</scope>
    <source>
        <strain evidence="12">2327</strain>
    </source>
</reference>
<comment type="subunit">
    <text evidence="9">Homodimer, may be a subunit of the RNA degradosome.</text>
</comment>